<evidence type="ECO:0000313" key="2">
    <source>
        <dbReference type="EMBL" id="KAG9972467.1"/>
    </source>
</evidence>
<evidence type="ECO:0000256" key="1">
    <source>
        <dbReference type="SAM" id="MobiDB-lite"/>
    </source>
</evidence>
<accession>A0A9P8FGF5</accession>
<proteinExistence type="predicted"/>
<organism evidence="2 3">
    <name type="scientific">Aureobasidium melanogenum</name>
    <name type="common">Aureobasidium pullulans var. melanogenum</name>
    <dbReference type="NCBI Taxonomy" id="46634"/>
    <lineage>
        <taxon>Eukaryota</taxon>
        <taxon>Fungi</taxon>
        <taxon>Dikarya</taxon>
        <taxon>Ascomycota</taxon>
        <taxon>Pezizomycotina</taxon>
        <taxon>Dothideomycetes</taxon>
        <taxon>Dothideomycetidae</taxon>
        <taxon>Dothideales</taxon>
        <taxon>Saccotheciaceae</taxon>
        <taxon>Aureobasidium</taxon>
    </lineage>
</organism>
<feature type="region of interest" description="Disordered" evidence="1">
    <location>
        <begin position="1"/>
        <end position="31"/>
    </location>
</feature>
<protein>
    <submittedName>
        <fullName evidence="2">Uncharacterized protein</fullName>
    </submittedName>
</protein>
<feature type="compositionally biased region" description="Polar residues" evidence="1">
    <location>
        <begin position="1"/>
        <end position="10"/>
    </location>
</feature>
<feature type="non-terminal residue" evidence="2">
    <location>
        <position position="1"/>
    </location>
</feature>
<evidence type="ECO:0000313" key="3">
    <source>
        <dbReference type="Proteomes" id="UP000729357"/>
    </source>
</evidence>
<keyword evidence="3" id="KW-1185">Reference proteome</keyword>
<comment type="caution">
    <text evidence="2">The sequence shown here is derived from an EMBL/GenBank/DDBJ whole genome shotgun (WGS) entry which is preliminary data.</text>
</comment>
<dbReference type="Proteomes" id="UP000729357">
    <property type="component" value="Unassembled WGS sequence"/>
</dbReference>
<reference evidence="2" key="1">
    <citation type="journal article" date="2021" name="J Fungi (Basel)">
        <title>Virulence traits and population genomics of the black yeast Aureobasidium melanogenum.</title>
        <authorList>
            <person name="Cernosa A."/>
            <person name="Sun X."/>
            <person name="Gostincar C."/>
            <person name="Fang C."/>
            <person name="Gunde-Cimerman N."/>
            <person name="Song Z."/>
        </authorList>
    </citation>
    <scope>NUCLEOTIDE SEQUENCE</scope>
    <source>
        <strain evidence="2">EXF-9298</strain>
    </source>
</reference>
<dbReference type="EMBL" id="JAHFXS010002399">
    <property type="protein sequence ID" value="KAG9972467.1"/>
    <property type="molecule type" value="Genomic_DNA"/>
</dbReference>
<reference evidence="2" key="2">
    <citation type="submission" date="2021-08" db="EMBL/GenBank/DDBJ databases">
        <authorList>
            <person name="Gostincar C."/>
            <person name="Sun X."/>
            <person name="Song Z."/>
            <person name="Gunde-Cimerman N."/>
        </authorList>
    </citation>
    <scope>NUCLEOTIDE SEQUENCE</scope>
    <source>
        <strain evidence="2">EXF-9298</strain>
    </source>
</reference>
<gene>
    <name evidence="2" type="ORF">KCU98_g13227</name>
</gene>
<sequence>MSTNSRTTSFFKPRNKGDIPPRRNPVSPERAGYHRNAIYDRNVFDGHDKPTYCVVDDTDNPLTADQSHNQAINRTEAAVADVINDLCDYIDKNKHIVNAR</sequence>
<dbReference type="AlphaFoldDB" id="A0A9P8FGF5"/>
<name>A0A9P8FGF5_AURME</name>